<reference evidence="1 2" key="1">
    <citation type="submission" date="2019-07" db="EMBL/GenBank/DDBJ databases">
        <title>Genomic Encyclopedia of Archaeal and Bacterial Type Strains, Phase II (KMG-II): from individual species to whole genera.</title>
        <authorList>
            <person name="Goeker M."/>
        </authorList>
    </citation>
    <scope>NUCLEOTIDE SEQUENCE [LARGE SCALE GENOMIC DNA]</scope>
    <source>
        <strain evidence="1 2">DSM 21935</strain>
    </source>
</reference>
<dbReference type="OrthoDB" id="1491503at2"/>
<dbReference type="EMBL" id="VNHY01000001">
    <property type="protein sequence ID" value="TYP94963.1"/>
    <property type="molecule type" value="Genomic_DNA"/>
</dbReference>
<comment type="caution">
    <text evidence="1">The sequence shown here is derived from an EMBL/GenBank/DDBJ whole genome shotgun (WGS) entry which is preliminary data.</text>
</comment>
<proteinExistence type="predicted"/>
<accession>A0A5D3YPJ8</accession>
<dbReference type="AlphaFoldDB" id="A0A5D3YPJ8"/>
<name>A0A5D3YPJ8_9BACT</name>
<evidence type="ECO:0000313" key="1">
    <source>
        <dbReference type="EMBL" id="TYP94963.1"/>
    </source>
</evidence>
<dbReference type="RefSeq" id="WP_148897651.1">
    <property type="nucleotide sequence ID" value="NZ_VNHY01000001.1"/>
</dbReference>
<organism evidence="1 2">
    <name type="scientific">Fodinibius salinus</name>
    <dbReference type="NCBI Taxonomy" id="860790"/>
    <lineage>
        <taxon>Bacteria</taxon>
        <taxon>Pseudomonadati</taxon>
        <taxon>Balneolota</taxon>
        <taxon>Balneolia</taxon>
        <taxon>Balneolales</taxon>
        <taxon>Balneolaceae</taxon>
        <taxon>Fodinibius</taxon>
    </lineage>
</organism>
<keyword evidence="2" id="KW-1185">Reference proteome</keyword>
<dbReference type="Proteomes" id="UP000324595">
    <property type="component" value="Unassembled WGS sequence"/>
</dbReference>
<gene>
    <name evidence="1" type="ORF">LX73_0257</name>
</gene>
<evidence type="ECO:0000313" key="2">
    <source>
        <dbReference type="Proteomes" id="UP000324595"/>
    </source>
</evidence>
<protein>
    <submittedName>
        <fullName evidence="1">Uncharacterized protein</fullName>
    </submittedName>
</protein>
<sequence>MNLLYQSGKSLALLFSFIVFLFPTEIVAQDSTSHATLQGWEQRTLNFMLDRSHNFGGTNFNRGLFRYNINLMSPEHEIDLLTYRYTLIDDYKWMATDQGYRSTFGSLNATNFAVENKVKTTYHINDKNTLLISGTHEENLRASRFLFRLGYEHQLATNHYVGIEPTLSNDKSDLDLTAYYRYGNPGKGMIYVGITKLDLAANIVQGLADDSENKYNKTYDETFQYKTSPGLINVRLESPQWHNFRAELRAGYQTYSRKRVNPSADTLDYFDEEWAHFVGALLEYNHPLGVVGVTYQRRFSKLRRQPAPNSDFTNDFTNRQFSDSGGFFITGTVDKLHLEHWMWLERNVDRLKGANVPQNLGPNYSPNNGRSFNFVEHRLKIKSELSYGSRIKGLQAGLAYHADYRHPQGEKGPNRGVRNFDYRSVYPTVRDRSDRLTFTIGYRLNKNFLFEGGLSYDMDKDRQSGIGVPRVTGEQTWFDGGFGRLSLQW</sequence>